<feature type="transmembrane region" description="Helical" evidence="1">
    <location>
        <begin position="218"/>
        <end position="241"/>
    </location>
</feature>
<dbReference type="OrthoDB" id="194289at2759"/>
<evidence type="ECO:0000256" key="1">
    <source>
        <dbReference type="SAM" id="Phobius"/>
    </source>
</evidence>
<feature type="transmembrane region" description="Helical" evidence="1">
    <location>
        <begin position="279"/>
        <end position="301"/>
    </location>
</feature>
<dbReference type="AlphaFoldDB" id="A0A2Y9ITQ1"/>
<protein>
    <submittedName>
        <fullName evidence="3">Transmembrane protein 69 isoform X1</fullName>
    </submittedName>
</protein>
<name>A0A2Y9ITQ1_ENHLU</name>
<dbReference type="PANTHER" id="PTHR15887:SF1">
    <property type="entry name" value="TRANSMEMBRANE PROTEIN 69"/>
    <property type="match status" value="1"/>
</dbReference>
<keyword evidence="1" id="KW-0472">Membrane</keyword>
<feature type="transmembrane region" description="Helical" evidence="1">
    <location>
        <begin position="253"/>
        <end position="272"/>
    </location>
</feature>
<keyword evidence="1" id="KW-1133">Transmembrane helix</keyword>
<feature type="transmembrane region" description="Helical" evidence="1">
    <location>
        <begin position="191"/>
        <end position="211"/>
    </location>
</feature>
<organism evidence="2 3">
    <name type="scientific">Enhydra lutris kenyoni</name>
    <name type="common">northern sea otter</name>
    <dbReference type="NCBI Taxonomy" id="391180"/>
    <lineage>
        <taxon>Eukaryota</taxon>
        <taxon>Metazoa</taxon>
        <taxon>Chordata</taxon>
        <taxon>Craniata</taxon>
        <taxon>Vertebrata</taxon>
        <taxon>Euteleostomi</taxon>
        <taxon>Mammalia</taxon>
        <taxon>Eutheria</taxon>
        <taxon>Laurasiatheria</taxon>
        <taxon>Carnivora</taxon>
        <taxon>Caniformia</taxon>
        <taxon>Musteloidea</taxon>
        <taxon>Mustelidae</taxon>
        <taxon>Lutrinae</taxon>
        <taxon>Enhydra</taxon>
    </lineage>
</organism>
<dbReference type="STRING" id="391180.A0A2Y9ITQ1"/>
<dbReference type="RefSeq" id="XP_022352072.1">
    <property type="nucleotide sequence ID" value="XM_022496364.1"/>
</dbReference>
<feature type="transmembrane region" description="Helical" evidence="1">
    <location>
        <begin position="307"/>
        <end position="326"/>
    </location>
</feature>
<dbReference type="Proteomes" id="UP000248482">
    <property type="component" value="Unplaced"/>
</dbReference>
<evidence type="ECO:0000313" key="3">
    <source>
        <dbReference type="RefSeq" id="XP_022352072.1"/>
    </source>
</evidence>
<gene>
    <name evidence="3" type="primary">LOC111142988</name>
</gene>
<dbReference type="InterPro" id="IPR021836">
    <property type="entry name" value="DUF3429"/>
</dbReference>
<accession>A0A2Y9ITQ1</accession>
<dbReference type="PANTHER" id="PTHR15887">
    <property type="entry name" value="TRANSMEMBRANE PROTEIN 69"/>
    <property type="match status" value="1"/>
</dbReference>
<keyword evidence="1 3" id="KW-0812">Transmembrane</keyword>
<proteinExistence type="predicted"/>
<dbReference type="KEGG" id="elk:111142988"/>
<sequence length="342" mass="38397">MTQDEHPAWEPVSTGQVPTRTLFFCSQEVEGTAKPHLPEVPFRECLEFLLLCVPIPGSTLQHASDSAPPLSCKNALITTAWYLPEQDFTVGPSMLHFIQKFSQASSKMFKYPFPVRLGASRIETFSLKTCHQQNFSPLFPRPWFFSSFPVYMRKTQYYHTSPCSFKKQKQEVLPAKPSSTITYLFDSPKPALYITLGGLIPFITPPLVMVMTKTYIPVLAFTQMAYGASFLAFLGGIRWGFALPEGSTAKPDFLNLANSAAPLVFSWFAFLISERLSEAIVTVIIGLGIALHIELFLLPHYPNWFKALKIVVTLVALFSFIITLLVEDIYPEKGPKRPGQVE</sequence>
<dbReference type="GeneID" id="111142988"/>
<reference evidence="3" key="1">
    <citation type="submission" date="2025-08" db="UniProtKB">
        <authorList>
            <consortium name="RefSeq"/>
        </authorList>
    </citation>
    <scope>IDENTIFICATION</scope>
    <source>
        <tissue evidence="3">Blood</tissue>
    </source>
</reference>
<evidence type="ECO:0000313" key="2">
    <source>
        <dbReference type="Proteomes" id="UP000248482"/>
    </source>
</evidence>
<keyword evidence="2" id="KW-1185">Reference proteome</keyword>
<dbReference type="Pfam" id="PF11911">
    <property type="entry name" value="DUF3429"/>
    <property type="match status" value="1"/>
</dbReference>